<proteinExistence type="predicted"/>
<evidence type="ECO:0000256" key="2">
    <source>
        <dbReference type="SAM" id="SignalP"/>
    </source>
</evidence>
<dbReference type="EMBL" id="BLTE01000018">
    <property type="protein sequence ID" value="GFK95500.1"/>
    <property type="molecule type" value="Genomic_DNA"/>
</dbReference>
<organism evidence="3 4">
    <name type="scientific">Fundidesulfovibrio magnetotacticus</name>
    <dbReference type="NCBI Taxonomy" id="2730080"/>
    <lineage>
        <taxon>Bacteria</taxon>
        <taxon>Pseudomonadati</taxon>
        <taxon>Thermodesulfobacteriota</taxon>
        <taxon>Desulfovibrionia</taxon>
        <taxon>Desulfovibrionales</taxon>
        <taxon>Desulfovibrionaceae</taxon>
        <taxon>Fundidesulfovibrio</taxon>
    </lineage>
</organism>
<evidence type="ECO:0000313" key="3">
    <source>
        <dbReference type="EMBL" id="GFK95500.1"/>
    </source>
</evidence>
<dbReference type="RefSeq" id="WP_173086556.1">
    <property type="nucleotide sequence ID" value="NZ_BLTE01000018.1"/>
</dbReference>
<protein>
    <recommendedName>
        <fullName evidence="5">Outer-membrane lipoprotein LolB</fullName>
    </recommendedName>
</protein>
<dbReference type="AlphaFoldDB" id="A0A6V8LX80"/>
<evidence type="ECO:0000313" key="4">
    <source>
        <dbReference type="Proteomes" id="UP000494245"/>
    </source>
</evidence>
<evidence type="ECO:0000256" key="1">
    <source>
        <dbReference type="SAM" id="MobiDB-lite"/>
    </source>
</evidence>
<reference evidence="3 4" key="1">
    <citation type="submission" date="2020-04" db="EMBL/GenBank/DDBJ databases">
        <authorList>
            <consortium name="Desulfovibrio sp. FSS-1 genome sequencing consortium"/>
            <person name="Shimoshige H."/>
            <person name="Kobayashi H."/>
            <person name="Maekawa T."/>
        </authorList>
    </citation>
    <scope>NUCLEOTIDE SEQUENCE [LARGE SCALE GENOMIC DNA]</scope>
    <source>
        <strain evidence="3 4">SIID29052-01</strain>
    </source>
</reference>
<feature type="compositionally biased region" description="Basic and acidic residues" evidence="1">
    <location>
        <begin position="252"/>
        <end position="265"/>
    </location>
</feature>
<feature type="signal peptide" evidence="2">
    <location>
        <begin position="1"/>
        <end position="19"/>
    </location>
</feature>
<name>A0A6V8LX80_9BACT</name>
<feature type="chain" id="PRO_5028801142" description="Outer-membrane lipoprotein LolB" evidence="2">
    <location>
        <begin position="20"/>
        <end position="265"/>
    </location>
</feature>
<reference evidence="3 4" key="2">
    <citation type="submission" date="2020-05" db="EMBL/GenBank/DDBJ databases">
        <title>Draft genome sequence of Desulfovibrio sp. strainFSS-1.</title>
        <authorList>
            <person name="Shimoshige H."/>
            <person name="Kobayashi H."/>
            <person name="Maekawa T."/>
        </authorList>
    </citation>
    <scope>NUCLEOTIDE SEQUENCE [LARGE SCALE GENOMIC DNA]</scope>
    <source>
        <strain evidence="3 4">SIID29052-01</strain>
    </source>
</reference>
<comment type="caution">
    <text evidence="3">The sequence shown here is derived from an EMBL/GenBank/DDBJ whole genome shotgun (WGS) entry which is preliminary data.</text>
</comment>
<sequence>MIARLAPVLLLLASLAACAPKGGTGPGEAKALWEGFVNTPAGTAQSLALSASLSLQAPQKSARLLATFRGDLNLPLRLDLSTGMGQTFALWREDSLGWMAVYPLSNQVFTHRDTKAALAKLGIPFPFTLKDLAALTAGRHALITGASFVSARKTPKGYEFALPASQALGSVTLDFEGNPIHLSGRGVEPWSVELGDYAPPESGGGPLPRLIKVTSPGGLTAVLRVKRLELSDQRAEAQALDLAVPPKAQHIPLDRPGDFRPPDLP</sequence>
<gene>
    <name evidence="3" type="ORF">NNJEOMEG_03365</name>
</gene>
<feature type="region of interest" description="Disordered" evidence="1">
    <location>
        <begin position="246"/>
        <end position="265"/>
    </location>
</feature>
<dbReference type="Proteomes" id="UP000494245">
    <property type="component" value="Unassembled WGS sequence"/>
</dbReference>
<dbReference type="PROSITE" id="PS51257">
    <property type="entry name" value="PROKAR_LIPOPROTEIN"/>
    <property type="match status" value="1"/>
</dbReference>
<evidence type="ECO:0008006" key="5">
    <source>
        <dbReference type="Google" id="ProtNLM"/>
    </source>
</evidence>
<keyword evidence="4" id="KW-1185">Reference proteome</keyword>
<keyword evidence="2" id="KW-0732">Signal</keyword>
<accession>A0A6V8LX80</accession>